<dbReference type="NCBIfam" id="TIGR01783">
    <property type="entry name" value="TonB-siderophor"/>
    <property type="match status" value="1"/>
</dbReference>
<feature type="domain" description="TonB-dependent receptor plug" evidence="18">
    <location>
        <begin position="84"/>
        <end position="181"/>
    </location>
</feature>
<evidence type="ECO:0000259" key="17">
    <source>
        <dbReference type="Pfam" id="PF00593"/>
    </source>
</evidence>
<keyword evidence="7 16" id="KW-0732">Signal</keyword>
<dbReference type="InterPro" id="IPR010105">
    <property type="entry name" value="TonB_sidphr_rcpt"/>
</dbReference>
<proteinExistence type="inferred from homology"/>
<dbReference type="InterPro" id="IPR012910">
    <property type="entry name" value="Plug_dom"/>
</dbReference>
<dbReference type="InterPro" id="IPR039426">
    <property type="entry name" value="TonB-dep_rcpt-like"/>
</dbReference>
<comment type="similarity">
    <text evidence="2 14 15">Belongs to the TonB-dependent receptor family.</text>
</comment>
<evidence type="ECO:0000313" key="20">
    <source>
        <dbReference type="Proteomes" id="UP001269144"/>
    </source>
</evidence>
<evidence type="ECO:0000256" key="13">
    <source>
        <dbReference type="ARBA" id="ARBA00023237"/>
    </source>
</evidence>
<keyword evidence="5" id="KW-0410">Iron transport</keyword>
<feature type="chain" id="PRO_5047258277" evidence="16">
    <location>
        <begin position="37"/>
        <end position="735"/>
    </location>
</feature>
<dbReference type="EMBL" id="JAVQLW010000002">
    <property type="protein sequence ID" value="MDS9469150.1"/>
    <property type="molecule type" value="Genomic_DNA"/>
</dbReference>
<evidence type="ECO:0000256" key="15">
    <source>
        <dbReference type="RuleBase" id="RU003357"/>
    </source>
</evidence>
<keyword evidence="13 14" id="KW-0998">Cell outer membrane</keyword>
<dbReference type="Gene3D" id="2.170.130.10">
    <property type="entry name" value="TonB-dependent receptor, plug domain"/>
    <property type="match status" value="1"/>
</dbReference>
<dbReference type="Proteomes" id="UP001269144">
    <property type="component" value="Unassembled WGS sequence"/>
</dbReference>
<dbReference type="InterPro" id="IPR000531">
    <property type="entry name" value="Beta-barrel_TonB"/>
</dbReference>
<evidence type="ECO:0000256" key="16">
    <source>
        <dbReference type="SAM" id="SignalP"/>
    </source>
</evidence>
<comment type="subcellular location">
    <subcellularLocation>
        <location evidence="1 14">Cell outer membrane</location>
        <topology evidence="1 14">Multi-pass membrane protein</topology>
    </subcellularLocation>
</comment>
<dbReference type="PROSITE" id="PS52016">
    <property type="entry name" value="TONB_DEPENDENT_REC_3"/>
    <property type="match status" value="1"/>
</dbReference>
<evidence type="ECO:0000256" key="5">
    <source>
        <dbReference type="ARBA" id="ARBA00022496"/>
    </source>
</evidence>
<evidence type="ECO:0000256" key="11">
    <source>
        <dbReference type="ARBA" id="ARBA00023136"/>
    </source>
</evidence>
<keyword evidence="4 14" id="KW-1134">Transmembrane beta strand</keyword>
<evidence type="ECO:0000256" key="8">
    <source>
        <dbReference type="ARBA" id="ARBA00023004"/>
    </source>
</evidence>
<evidence type="ECO:0000256" key="10">
    <source>
        <dbReference type="ARBA" id="ARBA00023077"/>
    </source>
</evidence>
<dbReference type="Pfam" id="PF07715">
    <property type="entry name" value="Plug"/>
    <property type="match status" value="1"/>
</dbReference>
<evidence type="ECO:0000256" key="3">
    <source>
        <dbReference type="ARBA" id="ARBA00022448"/>
    </source>
</evidence>
<feature type="signal peptide" evidence="16">
    <location>
        <begin position="1"/>
        <end position="36"/>
    </location>
</feature>
<protein>
    <submittedName>
        <fullName evidence="19">TonB-dependent siderophore receptor</fullName>
    </submittedName>
</protein>
<name>A0ABU2HVS9_9RHOB</name>
<dbReference type="PANTHER" id="PTHR32552">
    <property type="entry name" value="FERRICHROME IRON RECEPTOR-RELATED"/>
    <property type="match status" value="1"/>
</dbReference>
<dbReference type="SUPFAM" id="SSF56935">
    <property type="entry name" value="Porins"/>
    <property type="match status" value="1"/>
</dbReference>
<dbReference type="InterPro" id="IPR037066">
    <property type="entry name" value="Plug_dom_sf"/>
</dbReference>
<keyword evidence="20" id="KW-1185">Reference proteome</keyword>
<evidence type="ECO:0000256" key="12">
    <source>
        <dbReference type="ARBA" id="ARBA00023170"/>
    </source>
</evidence>
<evidence type="ECO:0000256" key="14">
    <source>
        <dbReference type="PROSITE-ProRule" id="PRU01360"/>
    </source>
</evidence>
<evidence type="ECO:0000313" key="19">
    <source>
        <dbReference type="EMBL" id="MDS9469150.1"/>
    </source>
</evidence>
<evidence type="ECO:0000256" key="2">
    <source>
        <dbReference type="ARBA" id="ARBA00009810"/>
    </source>
</evidence>
<evidence type="ECO:0000256" key="1">
    <source>
        <dbReference type="ARBA" id="ARBA00004571"/>
    </source>
</evidence>
<keyword evidence="10 15" id="KW-0798">TonB box</keyword>
<keyword evidence="12 19" id="KW-0675">Receptor</keyword>
<evidence type="ECO:0000256" key="4">
    <source>
        <dbReference type="ARBA" id="ARBA00022452"/>
    </source>
</evidence>
<evidence type="ECO:0000256" key="7">
    <source>
        <dbReference type="ARBA" id="ARBA00022729"/>
    </source>
</evidence>
<evidence type="ECO:0000259" key="18">
    <source>
        <dbReference type="Pfam" id="PF07715"/>
    </source>
</evidence>
<dbReference type="PANTHER" id="PTHR32552:SF68">
    <property type="entry name" value="FERRICHROME OUTER MEMBRANE TRANSPORTER_PHAGE RECEPTOR"/>
    <property type="match status" value="1"/>
</dbReference>
<evidence type="ECO:0000256" key="9">
    <source>
        <dbReference type="ARBA" id="ARBA00023065"/>
    </source>
</evidence>
<feature type="domain" description="TonB-dependent receptor-like beta-barrel" evidence="17">
    <location>
        <begin position="254"/>
        <end position="706"/>
    </location>
</feature>
<keyword evidence="8" id="KW-0408">Iron</keyword>
<dbReference type="Gene3D" id="2.40.170.20">
    <property type="entry name" value="TonB-dependent receptor, beta-barrel domain"/>
    <property type="match status" value="1"/>
</dbReference>
<dbReference type="Pfam" id="PF00593">
    <property type="entry name" value="TonB_dep_Rec_b-barrel"/>
    <property type="match status" value="1"/>
</dbReference>
<reference evidence="20" key="1">
    <citation type="submission" date="2023-07" db="EMBL/GenBank/DDBJ databases">
        <title>Paracoccus sp. MBLB3053 whole genome sequence.</title>
        <authorList>
            <person name="Hwang C.Y."/>
            <person name="Cho E.-S."/>
            <person name="Seo M.-J."/>
        </authorList>
    </citation>
    <scope>NUCLEOTIDE SEQUENCE [LARGE SCALE GENOMIC DNA]</scope>
    <source>
        <strain evidence="20">MBLB3053</strain>
    </source>
</reference>
<dbReference type="InterPro" id="IPR036942">
    <property type="entry name" value="Beta-barrel_TonB_sf"/>
</dbReference>
<keyword evidence="11 14" id="KW-0472">Membrane</keyword>
<keyword evidence="9" id="KW-0406">Ion transport</keyword>
<comment type="caution">
    <text evidence="19">The sequence shown here is derived from an EMBL/GenBank/DDBJ whole genome shotgun (WGS) entry which is preliminary data.</text>
</comment>
<keyword evidence="6 14" id="KW-0812">Transmembrane</keyword>
<accession>A0ABU2HVS9</accession>
<dbReference type="CDD" id="cd01347">
    <property type="entry name" value="ligand_gated_channel"/>
    <property type="match status" value="1"/>
</dbReference>
<evidence type="ECO:0000256" key="6">
    <source>
        <dbReference type="ARBA" id="ARBA00022692"/>
    </source>
</evidence>
<sequence length="735" mass="80278">MTYCHLASLGRISRGCMTTALLGCTALVAVSAGARAQDAAAASEETPYRLNPVTIQAIGTFDDDANSIVAHEISVGGKVATSILDTPASISVITKKEIEIRNAKSVEEILQYTPGIATDFYGDTDGRNDYYSIRGFNASTYRDGLTLGTMRGVREEPFAYERVEVLRGANSTLFGQSEPGGSINFVTKTPKFERIGETYLTYGSFNHAELGFDFGDVIDANQDFAFRITGKVQDSELEYDHSKDDEAFLMGGLTWQPTDATKLSVVVDYLKRDGTPNSGGYPIFREYDRSDFFGLKDYNYHDVERTSITGLLSHDFGGGLSLQANLRYSDLTDNYGYAYVDDRWGRSGGLVGRGALASHSSSEELIGNAILKYDTTFDRVDSSTLAGLEFRDATVSESAYYGLVAGADPSSPDISGQPSGTTLYQTRDKDYSTQSLFLQQNLSFDDRWIATVGLRHDWIDVSIDQWSLFNSPQTSSEENDFSETSLRAALTYKVNDEVSAYFSYVESVAPVSESSPQDIYAELARGEQYELGVKYQPTGTNTLISASIYELKKDNEPRLYWPGGAGTPFTFDLIDSRVRGLDLEAKAEITENLSVIGAYSYMQTEIVRGLRSNGTDLTGNELATAPSHMASIWVNYSLAGAGARGDMTFGLGARYIGSYYFNDSNDAGLLSAGYAGAKSEATTLLDAAFTYEVQDGTDLAINVSNLLDEQHVAGAGTNYSYNPGREIQATLRHRF</sequence>
<organism evidence="19 20">
    <name type="scientific">Paracoccus aurantius</name>
    <dbReference type="NCBI Taxonomy" id="3073814"/>
    <lineage>
        <taxon>Bacteria</taxon>
        <taxon>Pseudomonadati</taxon>
        <taxon>Pseudomonadota</taxon>
        <taxon>Alphaproteobacteria</taxon>
        <taxon>Rhodobacterales</taxon>
        <taxon>Paracoccaceae</taxon>
        <taxon>Paracoccus</taxon>
    </lineage>
</organism>
<gene>
    <name evidence="19" type="ORF">RGQ15_16435</name>
</gene>
<keyword evidence="3 14" id="KW-0813">Transport</keyword>
<dbReference type="RefSeq" id="WP_311161679.1">
    <property type="nucleotide sequence ID" value="NZ_JAVQLW010000002.1"/>
</dbReference>